<feature type="region of interest" description="Disordered" evidence="2">
    <location>
        <begin position="1"/>
        <end position="58"/>
    </location>
</feature>
<gene>
    <name evidence="5" type="ORF">GCM10011498_08410</name>
</gene>
<dbReference type="InterPro" id="IPR038522">
    <property type="entry name" value="T4/T6SS_DotU_sf"/>
</dbReference>
<organism evidence="5 6">
    <name type="scientific">Neptunicoccus cionae</name>
    <dbReference type="NCBI Taxonomy" id="2035344"/>
    <lineage>
        <taxon>Bacteria</taxon>
        <taxon>Pseudomonadati</taxon>
        <taxon>Pseudomonadota</taxon>
        <taxon>Alphaproteobacteria</taxon>
        <taxon>Rhodobacterales</taxon>
        <taxon>Paracoccaceae</taxon>
        <taxon>Neptunicoccus</taxon>
    </lineage>
</organism>
<name>A0A916VN87_9RHOB</name>
<dbReference type="NCBIfam" id="NF038228">
    <property type="entry name" value="IcmH_DotU_IVB"/>
    <property type="match status" value="1"/>
</dbReference>
<dbReference type="PANTHER" id="PTHR38033:SF1">
    <property type="entry name" value="DOTU FAMILY TYPE IV_VI SECRETION SYSTEM PROTEIN"/>
    <property type="match status" value="1"/>
</dbReference>
<dbReference type="CDD" id="cd07185">
    <property type="entry name" value="OmpA_C-like"/>
    <property type="match status" value="1"/>
</dbReference>
<keyword evidence="6" id="KW-1185">Reference proteome</keyword>
<dbReference type="GO" id="GO:0016020">
    <property type="term" value="C:membrane"/>
    <property type="evidence" value="ECO:0007669"/>
    <property type="project" value="UniProtKB-UniRule"/>
</dbReference>
<evidence type="ECO:0000256" key="1">
    <source>
        <dbReference type="PROSITE-ProRule" id="PRU00473"/>
    </source>
</evidence>
<keyword evidence="3" id="KW-0812">Transmembrane</keyword>
<evidence type="ECO:0000256" key="3">
    <source>
        <dbReference type="SAM" id="Phobius"/>
    </source>
</evidence>
<dbReference type="NCBIfam" id="TIGR03349">
    <property type="entry name" value="IV_VI_DotU"/>
    <property type="match status" value="1"/>
</dbReference>
<dbReference type="RefSeq" id="WP_188671198.1">
    <property type="nucleotide sequence ID" value="NZ_BMKA01000001.1"/>
</dbReference>
<keyword evidence="1 3" id="KW-0472">Membrane</keyword>
<evidence type="ECO:0000256" key="2">
    <source>
        <dbReference type="SAM" id="MobiDB-lite"/>
    </source>
</evidence>
<feature type="compositionally biased region" description="Low complexity" evidence="2">
    <location>
        <begin position="27"/>
        <end position="58"/>
    </location>
</feature>
<sequence>MNKDDPFAEPGDTEKTVVNLNPGGRSPAAPSAPAPEANAPPVAQTPPSQVSPPQQAAAPVDINAARSGLNPLNAAAAPLFSLVGRIRNRAQHNDPTALRNAVVQQIQTFETTALQAQVPAQQVKIARYAICATIDDVVLNTPWGGRSIWAQQSMVGTFHKETHGGDRFYELLARLEKEPTVNLLLLEFIFMCLSLGFEGRLRVEDRGAEKHATIRAGLASLIRAQRGPLEPEVAPVWKGLKLPHKPLSAWMPAWLIFGLMTVIMGLSYVGLAWALSGDTERLQGQLAALGAREQVELKRQAPPPPAPPPVESGQKERVAKFLEKEIEEQLVSVFDDANTVTVRIKGSGMFQPASDTLVDRFKPIMNRIAQALNEEPGRVIIAGHSDNIPIKTARFPSNLHLSLKRAEKVMESIAGTLNDPARMSAEGRSDKEPIADNGTREGRAENRRIEVILMRENN</sequence>
<feature type="region of interest" description="Disordered" evidence="2">
    <location>
        <begin position="420"/>
        <end position="443"/>
    </location>
</feature>
<reference evidence="5" key="1">
    <citation type="journal article" date="2014" name="Int. J. Syst. Evol. Microbiol.">
        <title>Complete genome sequence of Corynebacterium casei LMG S-19264T (=DSM 44701T), isolated from a smear-ripened cheese.</title>
        <authorList>
            <consortium name="US DOE Joint Genome Institute (JGI-PGF)"/>
            <person name="Walter F."/>
            <person name="Albersmeier A."/>
            <person name="Kalinowski J."/>
            <person name="Ruckert C."/>
        </authorList>
    </citation>
    <scope>NUCLEOTIDE SEQUENCE</scope>
    <source>
        <strain evidence="5">CGMCC 1.15880</strain>
    </source>
</reference>
<dbReference type="PROSITE" id="PS51123">
    <property type="entry name" value="OMPA_2"/>
    <property type="match status" value="1"/>
</dbReference>
<dbReference type="EMBL" id="BMKA01000001">
    <property type="protein sequence ID" value="GGA10610.1"/>
    <property type="molecule type" value="Genomic_DNA"/>
</dbReference>
<dbReference type="NCBIfam" id="TIGR03350">
    <property type="entry name" value="type_VI_ompA"/>
    <property type="match status" value="1"/>
</dbReference>
<reference evidence="5" key="2">
    <citation type="submission" date="2020-09" db="EMBL/GenBank/DDBJ databases">
        <authorList>
            <person name="Sun Q."/>
            <person name="Zhou Y."/>
        </authorList>
    </citation>
    <scope>NUCLEOTIDE SEQUENCE</scope>
    <source>
        <strain evidence="5">CGMCC 1.15880</strain>
    </source>
</reference>
<dbReference type="InterPro" id="IPR017733">
    <property type="entry name" value="OmpA-like_dom_proteobacteria"/>
</dbReference>
<feature type="domain" description="OmpA-like" evidence="4">
    <location>
        <begin position="337"/>
        <end position="457"/>
    </location>
</feature>
<comment type="caution">
    <text evidence="5">The sequence shown here is derived from an EMBL/GenBank/DDBJ whole genome shotgun (WGS) entry which is preliminary data.</text>
</comment>
<dbReference type="InterPro" id="IPR017732">
    <property type="entry name" value="T4/T6SS_DotU"/>
</dbReference>
<proteinExistence type="predicted"/>
<dbReference type="InterPro" id="IPR036737">
    <property type="entry name" value="OmpA-like_sf"/>
</dbReference>
<feature type="transmembrane region" description="Helical" evidence="3">
    <location>
        <begin position="253"/>
        <end position="275"/>
    </location>
</feature>
<dbReference type="PANTHER" id="PTHR38033">
    <property type="entry name" value="MEMBRANE PROTEIN-RELATED"/>
    <property type="match status" value="1"/>
</dbReference>
<dbReference type="SUPFAM" id="SSF103088">
    <property type="entry name" value="OmpA-like"/>
    <property type="match status" value="1"/>
</dbReference>
<evidence type="ECO:0000313" key="6">
    <source>
        <dbReference type="Proteomes" id="UP000628017"/>
    </source>
</evidence>
<dbReference type="InterPro" id="IPR006665">
    <property type="entry name" value="OmpA-like"/>
</dbReference>
<feature type="compositionally biased region" description="Basic and acidic residues" evidence="2">
    <location>
        <begin position="425"/>
        <end position="443"/>
    </location>
</feature>
<dbReference type="Gene3D" id="3.30.1330.60">
    <property type="entry name" value="OmpA-like domain"/>
    <property type="match status" value="1"/>
</dbReference>
<dbReference type="Gene3D" id="1.25.40.590">
    <property type="entry name" value="Type IV / VI secretion system, DotU"/>
    <property type="match status" value="1"/>
</dbReference>
<evidence type="ECO:0000313" key="5">
    <source>
        <dbReference type="EMBL" id="GGA10610.1"/>
    </source>
</evidence>
<evidence type="ECO:0000259" key="4">
    <source>
        <dbReference type="PROSITE" id="PS51123"/>
    </source>
</evidence>
<dbReference type="Proteomes" id="UP000628017">
    <property type="component" value="Unassembled WGS sequence"/>
</dbReference>
<keyword evidence="3" id="KW-1133">Transmembrane helix</keyword>
<dbReference type="Pfam" id="PF09850">
    <property type="entry name" value="DotU"/>
    <property type="match status" value="1"/>
</dbReference>
<dbReference type="AlphaFoldDB" id="A0A916VN87"/>
<accession>A0A916VN87</accession>
<protein>
    <recommendedName>
        <fullName evidence="4">OmpA-like domain-containing protein</fullName>
    </recommendedName>
</protein>
<dbReference type="Pfam" id="PF00691">
    <property type="entry name" value="OmpA"/>
    <property type="match status" value="1"/>
</dbReference>